<dbReference type="GO" id="GO:0046872">
    <property type="term" value="F:metal ion binding"/>
    <property type="evidence" value="ECO:0007669"/>
    <property type="project" value="UniProtKB-KW"/>
</dbReference>
<comment type="cofactor">
    <cofactor evidence="1">
        <name>a divalent metal cation</name>
        <dbReference type="ChEBI" id="CHEBI:60240"/>
    </cofactor>
</comment>
<feature type="domain" description="Calcineurin-like phosphoesterase" evidence="2">
    <location>
        <begin position="1"/>
        <end position="158"/>
    </location>
</feature>
<dbReference type="PANTHER" id="PTHR43165:SF1">
    <property type="entry name" value="PHOSPHODIESTERASE MJ0936"/>
    <property type="match status" value="1"/>
</dbReference>
<gene>
    <name evidence="3" type="ORF">KM295_00380</name>
</gene>
<comment type="caution">
    <text evidence="3">The sequence shown here is derived from an EMBL/GenBank/DDBJ whole genome shotgun (WGS) entry which is preliminary data.</text>
</comment>
<reference evidence="3" key="1">
    <citation type="journal article" date="2023" name="Front. Microbiol.">
        <title>Genomic-based phylogenetic and metabolic analyses of the genus Natronomonas, and description of Natronomonas aquatica sp. nov.</title>
        <authorList>
            <person name="Garcia-Roldan A."/>
            <person name="Duran-Viseras A."/>
            <person name="de la Haba R.R."/>
            <person name="Corral P."/>
            <person name="Sanchez-Porro C."/>
            <person name="Ventosa A."/>
        </authorList>
    </citation>
    <scope>NUCLEOTIDE SEQUENCE</scope>
    <source>
        <strain evidence="3">F2-12</strain>
    </source>
</reference>
<dbReference type="InterPro" id="IPR041802">
    <property type="entry name" value="MPP_YfcE"/>
</dbReference>
<dbReference type="Pfam" id="PF12850">
    <property type="entry name" value="Metallophos_2"/>
    <property type="match status" value="1"/>
</dbReference>
<keyword evidence="4" id="KW-1185">Reference proteome</keyword>
<accession>A0A9R1CQE9</accession>
<dbReference type="Gene3D" id="3.60.21.10">
    <property type="match status" value="1"/>
</dbReference>
<dbReference type="SUPFAM" id="SSF56300">
    <property type="entry name" value="Metallo-dependent phosphatases"/>
    <property type="match status" value="1"/>
</dbReference>
<protein>
    <recommendedName>
        <fullName evidence="1">Phosphoesterase</fullName>
        <ecNumber evidence="1">3.1.4.-</ecNumber>
    </recommendedName>
</protein>
<dbReference type="EMBL" id="JAHLKM010000001">
    <property type="protein sequence ID" value="MCQ4331962.1"/>
    <property type="molecule type" value="Genomic_DNA"/>
</dbReference>
<dbReference type="EC" id="3.1.4.-" evidence="1"/>
<organism evidence="3 4">
    <name type="scientific">Natronomonas aquatica</name>
    <dbReference type="NCBI Taxonomy" id="2841590"/>
    <lineage>
        <taxon>Archaea</taxon>
        <taxon>Methanobacteriati</taxon>
        <taxon>Methanobacteriota</taxon>
        <taxon>Stenosarchaea group</taxon>
        <taxon>Halobacteria</taxon>
        <taxon>Halobacteriales</taxon>
        <taxon>Natronomonadaceae</taxon>
        <taxon>Natronomonas</taxon>
    </lineage>
</organism>
<evidence type="ECO:0000313" key="4">
    <source>
        <dbReference type="Proteomes" id="UP001139494"/>
    </source>
</evidence>
<dbReference type="InterPro" id="IPR024654">
    <property type="entry name" value="Calcineurin-like_PHP_lpxH"/>
</dbReference>
<name>A0A9R1CQE9_9EURY</name>
<evidence type="ECO:0000313" key="3">
    <source>
        <dbReference type="EMBL" id="MCQ4331962.1"/>
    </source>
</evidence>
<dbReference type="RefSeq" id="WP_256027801.1">
    <property type="nucleotide sequence ID" value="NZ_JAHLKM010000001.1"/>
</dbReference>
<dbReference type="InterPro" id="IPR029052">
    <property type="entry name" value="Metallo-depent_PP-like"/>
</dbReference>
<keyword evidence="1" id="KW-0479">Metal-binding</keyword>
<proteinExistence type="inferred from homology"/>
<evidence type="ECO:0000256" key="1">
    <source>
        <dbReference type="RuleBase" id="RU362039"/>
    </source>
</evidence>
<dbReference type="InterPro" id="IPR053193">
    <property type="entry name" value="MetalloPDE_YfcE-like"/>
</dbReference>
<evidence type="ECO:0000259" key="2">
    <source>
        <dbReference type="Pfam" id="PF12850"/>
    </source>
</evidence>
<dbReference type="Proteomes" id="UP001139494">
    <property type="component" value="Unassembled WGS sequence"/>
</dbReference>
<dbReference type="AlphaFoldDB" id="A0A9R1CQE9"/>
<comment type="similarity">
    <text evidence="1">Belongs to the metallophosphoesterase superfamily. YfcE family.</text>
</comment>
<dbReference type="NCBIfam" id="TIGR00040">
    <property type="entry name" value="yfcE"/>
    <property type="match status" value="1"/>
</dbReference>
<sequence length="170" mass="18521">MKIGAISDTHDNVPIVETAMDRFETADVEAVVHCGDFVAPPVIPHLDRDGIEVHAVRGNNDGEREGLLDAFGDLDGGTLHGRFAELTFDGRTFALLHGEKRPIIDALAASGEYDYVLHGHWHVREERTVGDTVVINPGAHFPTVPGEHRTVAVVDTHDDSLEFLRLSGSI</sequence>
<dbReference type="PANTHER" id="PTHR43165">
    <property type="entry name" value="METALLOPHOSPHOESTERASE"/>
    <property type="match status" value="1"/>
</dbReference>
<dbReference type="GO" id="GO:0016787">
    <property type="term" value="F:hydrolase activity"/>
    <property type="evidence" value="ECO:0007669"/>
    <property type="project" value="UniProtKB-UniRule"/>
</dbReference>
<dbReference type="CDD" id="cd00841">
    <property type="entry name" value="MPP_YfcE"/>
    <property type="match status" value="1"/>
</dbReference>
<dbReference type="InterPro" id="IPR000979">
    <property type="entry name" value="Phosphodiesterase_MJ0936/Vps29"/>
</dbReference>